<evidence type="ECO:0000256" key="5">
    <source>
        <dbReference type="ARBA" id="ARBA00023849"/>
    </source>
</evidence>
<accession>A0A6V7UH10</accession>
<dbReference type="SUPFAM" id="SSF52833">
    <property type="entry name" value="Thioredoxin-like"/>
    <property type="match status" value="1"/>
</dbReference>
<evidence type="ECO:0000256" key="7">
    <source>
        <dbReference type="ARBA" id="ARBA00032129"/>
    </source>
</evidence>
<keyword evidence="3" id="KW-0676">Redox-active center</keyword>
<sequence length="215" mass="23836">MFSMLGAGAVSAVVGAIIYANLPTRLTIGGVVPTVAYFSKANLKLIERGKGDAAIFEGKNVLAEEIFNANPTLVMAVRRPGCSFCRKEASQICSLSKQLEEKGVKVIGVVHETMGVEDFRPFLGCSDALYFDPEKKFFGPEQRWLPFWMGFLRINTYINTYKTKKAGFVGNLEGEGRLLGGIYLINKDKMLFAHLEKEWGDEPETQQLLDALNDI</sequence>
<comment type="caution">
    <text evidence="8">The sequence shown here is derived from an EMBL/GenBank/DDBJ whole genome shotgun (WGS) entry which is preliminary data.</text>
</comment>
<dbReference type="InterPro" id="IPR036249">
    <property type="entry name" value="Thioredoxin-like_sf"/>
</dbReference>
<gene>
    <name evidence="8" type="ORF">MENT_LOCUS12650</name>
</gene>
<organism evidence="8 9">
    <name type="scientific">Meloidogyne enterolobii</name>
    <name type="common">Root-knot nematode worm</name>
    <name type="synonym">Meloidogyne mayaguensis</name>
    <dbReference type="NCBI Taxonomy" id="390850"/>
    <lineage>
        <taxon>Eukaryota</taxon>
        <taxon>Metazoa</taxon>
        <taxon>Ecdysozoa</taxon>
        <taxon>Nematoda</taxon>
        <taxon>Chromadorea</taxon>
        <taxon>Rhabditida</taxon>
        <taxon>Tylenchina</taxon>
        <taxon>Tylenchomorpha</taxon>
        <taxon>Tylenchoidea</taxon>
        <taxon>Meloidogynidae</taxon>
        <taxon>Meloidogyninae</taxon>
        <taxon>Meloidogyne</taxon>
    </lineage>
</organism>
<dbReference type="GO" id="GO:0005737">
    <property type="term" value="C:cytoplasm"/>
    <property type="evidence" value="ECO:0007669"/>
    <property type="project" value="UniProtKB-SubCell"/>
</dbReference>
<dbReference type="Pfam" id="PF13911">
    <property type="entry name" value="AhpC-TSA_2"/>
    <property type="match status" value="1"/>
</dbReference>
<dbReference type="PANTHER" id="PTHR28630">
    <property type="match status" value="1"/>
</dbReference>
<reference evidence="8 9" key="1">
    <citation type="submission" date="2020-08" db="EMBL/GenBank/DDBJ databases">
        <authorList>
            <person name="Koutsovoulos G."/>
            <person name="Danchin GJ E."/>
        </authorList>
    </citation>
    <scope>NUCLEOTIDE SEQUENCE [LARGE SCALE GENOMIC DNA]</scope>
</reference>
<dbReference type="PANTHER" id="PTHR28630:SF31">
    <property type="entry name" value="PEROXIREDOXIN-LIKE 2A"/>
    <property type="match status" value="1"/>
</dbReference>
<dbReference type="Gene3D" id="3.40.30.10">
    <property type="entry name" value="Glutaredoxin"/>
    <property type="match status" value="1"/>
</dbReference>
<evidence type="ECO:0000256" key="2">
    <source>
        <dbReference type="ARBA" id="ARBA00022490"/>
    </source>
</evidence>
<comment type="similarity">
    <text evidence="4">Belongs to the peroxiredoxin-like PRXL2 family. PRXL2A subfamily.</text>
</comment>
<evidence type="ECO:0000313" key="9">
    <source>
        <dbReference type="Proteomes" id="UP000580250"/>
    </source>
</evidence>
<keyword evidence="2" id="KW-0963">Cytoplasm</keyword>
<dbReference type="GO" id="GO:0016209">
    <property type="term" value="F:antioxidant activity"/>
    <property type="evidence" value="ECO:0007669"/>
    <property type="project" value="TreeGrafter"/>
</dbReference>
<dbReference type="Proteomes" id="UP000580250">
    <property type="component" value="Unassembled WGS sequence"/>
</dbReference>
<dbReference type="AlphaFoldDB" id="A0A6V7UH10"/>
<evidence type="ECO:0000256" key="1">
    <source>
        <dbReference type="ARBA" id="ARBA00004496"/>
    </source>
</evidence>
<dbReference type="OrthoDB" id="40334at2759"/>
<name>A0A6V7UH10_MELEN</name>
<dbReference type="EMBL" id="CAJEWN010000066">
    <property type="protein sequence ID" value="CAD2157489.1"/>
    <property type="molecule type" value="Genomic_DNA"/>
</dbReference>
<proteinExistence type="inferred from homology"/>
<evidence type="ECO:0000256" key="4">
    <source>
        <dbReference type="ARBA" id="ARBA00023787"/>
    </source>
</evidence>
<evidence type="ECO:0000256" key="3">
    <source>
        <dbReference type="ARBA" id="ARBA00023284"/>
    </source>
</evidence>
<evidence type="ECO:0000313" key="8">
    <source>
        <dbReference type="EMBL" id="CAD2157489.1"/>
    </source>
</evidence>
<protein>
    <recommendedName>
        <fullName evidence="5">Peroxiredoxin-like 2A</fullName>
    </recommendedName>
    <alternativeName>
        <fullName evidence="7">Peroxiredoxin-like 2 activated in M-CSF stimulated monocytes</fullName>
    </alternativeName>
    <alternativeName>
        <fullName evidence="6">Redox-regulatory protein FAM213A</fullName>
    </alternativeName>
</protein>
<dbReference type="InterPro" id="IPR032801">
    <property type="entry name" value="PXL2A/B/C"/>
</dbReference>
<comment type="subcellular location">
    <subcellularLocation>
        <location evidence="1">Cytoplasm</location>
    </subcellularLocation>
</comment>
<evidence type="ECO:0000256" key="6">
    <source>
        <dbReference type="ARBA" id="ARBA00032058"/>
    </source>
</evidence>